<evidence type="ECO:0000256" key="4">
    <source>
        <dbReference type="ARBA" id="ARBA00023267"/>
    </source>
</evidence>
<dbReference type="InterPro" id="IPR008988">
    <property type="entry name" value="Transcriptional_repressor_C"/>
</dbReference>
<feature type="domain" description="BPL/LPL catalytic" evidence="7">
    <location>
        <begin position="82"/>
        <end position="260"/>
    </location>
</feature>
<evidence type="ECO:0000313" key="9">
    <source>
        <dbReference type="Proteomes" id="UP001320119"/>
    </source>
</evidence>
<dbReference type="HAMAP" id="MF_00978">
    <property type="entry name" value="Bifunct_BirA"/>
    <property type="match status" value="1"/>
</dbReference>
<evidence type="ECO:0000256" key="2">
    <source>
        <dbReference type="ARBA" id="ARBA00022741"/>
    </source>
</evidence>
<accession>A0AAN1WEJ1</accession>
<comment type="catalytic activity">
    <reaction evidence="5 6">
        <text>biotin + L-lysyl-[protein] + ATP = N(6)-biotinyl-L-lysyl-[protein] + AMP + diphosphate + H(+)</text>
        <dbReference type="Rhea" id="RHEA:11756"/>
        <dbReference type="Rhea" id="RHEA-COMP:9752"/>
        <dbReference type="Rhea" id="RHEA-COMP:10505"/>
        <dbReference type="ChEBI" id="CHEBI:15378"/>
        <dbReference type="ChEBI" id="CHEBI:29969"/>
        <dbReference type="ChEBI" id="CHEBI:30616"/>
        <dbReference type="ChEBI" id="CHEBI:33019"/>
        <dbReference type="ChEBI" id="CHEBI:57586"/>
        <dbReference type="ChEBI" id="CHEBI:83144"/>
        <dbReference type="ChEBI" id="CHEBI:456215"/>
        <dbReference type="EC" id="6.3.4.15"/>
    </reaction>
</comment>
<dbReference type="GO" id="GO:0005737">
    <property type="term" value="C:cytoplasm"/>
    <property type="evidence" value="ECO:0007669"/>
    <property type="project" value="TreeGrafter"/>
</dbReference>
<dbReference type="Proteomes" id="UP001320119">
    <property type="component" value="Chromosome"/>
</dbReference>
<reference evidence="8 9" key="1">
    <citation type="journal article" date="2022" name="IScience">
        <title>An ultrasensitive nanofiber-based assay for enzymatic hydrolysis and deep-sea microbial degradation of cellulose.</title>
        <authorList>
            <person name="Tsudome M."/>
            <person name="Tachioka M."/>
            <person name="Miyazaki M."/>
            <person name="Uchimura K."/>
            <person name="Tsuda M."/>
            <person name="Takaki Y."/>
            <person name="Deguchi S."/>
        </authorList>
    </citation>
    <scope>NUCLEOTIDE SEQUENCE [LARGE SCALE GENOMIC DNA]</scope>
    <source>
        <strain evidence="8 9">GE09</strain>
    </source>
</reference>
<keyword evidence="3 6" id="KW-0067">ATP-binding</keyword>
<dbReference type="KEGG" id="marq:MARGE09_P0316"/>
<dbReference type="EMBL" id="AP023086">
    <property type="protein sequence ID" value="BCD96117.1"/>
    <property type="molecule type" value="Genomic_DNA"/>
</dbReference>
<dbReference type="PANTHER" id="PTHR12835">
    <property type="entry name" value="BIOTIN PROTEIN LIGASE"/>
    <property type="match status" value="1"/>
</dbReference>
<dbReference type="Pfam" id="PF03099">
    <property type="entry name" value="BPL_LplA_LipB"/>
    <property type="match status" value="1"/>
</dbReference>
<evidence type="ECO:0000256" key="5">
    <source>
        <dbReference type="ARBA" id="ARBA00047846"/>
    </source>
</evidence>
<keyword evidence="6" id="KW-0805">Transcription regulation</keyword>
<comment type="function">
    <text evidence="6">Acts both as a biotin--[acetyl-CoA-carboxylase] ligase and a biotin-operon repressor. In the presence of ATP, BirA activates biotin to form the BirA-biotinyl-5'-adenylate (BirA-bio-5'-AMP or holoBirA) complex. HoloBirA can either transfer the biotinyl moiety to the biotin carboxyl carrier protein (BCCP) subunit of acetyl-CoA carboxylase, or bind to the biotin operator site and inhibit transcription of the operon.</text>
</comment>
<dbReference type="InterPro" id="IPR003142">
    <property type="entry name" value="BPL_C"/>
</dbReference>
<gene>
    <name evidence="6" type="primary">birA</name>
    <name evidence="8" type="ORF">MARGE09_P0316</name>
</gene>
<dbReference type="Pfam" id="PF08279">
    <property type="entry name" value="HTH_11"/>
    <property type="match status" value="1"/>
</dbReference>
<keyword evidence="6" id="KW-0678">Repressor</keyword>
<feature type="DNA-binding region" description="H-T-H motif" evidence="6">
    <location>
        <begin position="20"/>
        <end position="39"/>
    </location>
</feature>
<dbReference type="RefSeq" id="WP_236985626.1">
    <property type="nucleotide sequence ID" value="NZ_AP023086.1"/>
</dbReference>
<dbReference type="AlphaFoldDB" id="A0AAN1WEJ1"/>
<dbReference type="EC" id="6.3.4.15" evidence="6"/>
<dbReference type="Gene3D" id="1.10.10.10">
    <property type="entry name" value="Winged helix-like DNA-binding domain superfamily/Winged helix DNA-binding domain"/>
    <property type="match status" value="1"/>
</dbReference>
<dbReference type="InterPro" id="IPR004143">
    <property type="entry name" value="BPL_LPL_catalytic"/>
</dbReference>
<evidence type="ECO:0000256" key="6">
    <source>
        <dbReference type="HAMAP-Rule" id="MF_00978"/>
    </source>
</evidence>
<evidence type="ECO:0000259" key="7">
    <source>
        <dbReference type="PROSITE" id="PS51733"/>
    </source>
</evidence>
<keyword evidence="9" id="KW-1185">Reference proteome</keyword>
<keyword evidence="1 6" id="KW-0436">Ligase</keyword>
<dbReference type="InterPro" id="IPR045864">
    <property type="entry name" value="aa-tRNA-synth_II/BPL/LPL"/>
</dbReference>
<dbReference type="PANTHER" id="PTHR12835:SF5">
    <property type="entry name" value="BIOTIN--PROTEIN LIGASE"/>
    <property type="match status" value="1"/>
</dbReference>
<dbReference type="InterPro" id="IPR036390">
    <property type="entry name" value="WH_DNA-bd_sf"/>
</dbReference>
<dbReference type="InterPro" id="IPR030855">
    <property type="entry name" value="Bifunct_BirA"/>
</dbReference>
<dbReference type="InterPro" id="IPR004408">
    <property type="entry name" value="Biotin_CoA_COase_ligase"/>
</dbReference>
<dbReference type="InterPro" id="IPR013196">
    <property type="entry name" value="HTH_11"/>
</dbReference>
<keyword evidence="4 6" id="KW-0092">Biotin</keyword>
<comment type="similarity">
    <text evidence="6">Belongs to the biotin--protein ligase family.</text>
</comment>
<dbReference type="Gene3D" id="2.30.30.100">
    <property type="match status" value="1"/>
</dbReference>
<feature type="binding site" evidence="6">
    <location>
        <position position="114"/>
    </location>
    <ligand>
        <name>biotin</name>
        <dbReference type="ChEBI" id="CHEBI:57586"/>
    </ligand>
</feature>
<dbReference type="GO" id="GO:0005524">
    <property type="term" value="F:ATP binding"/>
    <property type="evidence" value="ECO:0007669"/>
    <property type="project" value="UniProtKB-UniRule"/>
</dbReference>
<keyword evidence="2 6" id="KW-0547">Nucleotide-binding</keyword>
<protein>
    <recommendedName>
        <fullName evidence="6">Bifunctional ligase/repressor BirA</fullName>
    </recommendedName>
    <alternativeName>
        <fullName evidence="6">Biotin operon repressor</fullName>
    </alternativeName>
    <alternativeName>
        <fullName evidence="6">Biotin--[acetyl-CoA-carboxylase] ligase</fullName>
        <ecNumber evidence="6">6.3.4.15</ecNumber>
    </alternativeName>
    <alternativeName>
        <fullName evidence="6">Biotin--protein ligase</fullName>
    </alternativeName>
    <alternativeName>
        <fullName evidence="6">Biotin-[acetyl-CoA carboxylase] synthetase</fullName>
    </alternativeName>
</protein>
<dbReference type="GO" id="GO:0003677">
    <property type="term" value="F:DNA binding"/>
    <property type="evidence" value="ECO:0007669"/>
    <property type="project" value="UniProtKB-UniRule"/>
</dbReference>
<keyword evidence="6" id="KW-0238">DNA-binding</keyword>
<dbReference type="NCBIfam" id="TIGR00121">
    <property type="entry name" value="birA_ligase"/>
    <property type="match status" value="1"/>
</dbReference>
<dbReference type="GO" id="GO:0006355">
    <property type="term" value="P:regulation of DNA-templated transcription"/>
    <property type="evidence" value="ECO:0007669"/>
    <property type="project" value="UniProtKB-UniRule"/>
</dbReference>
<name>A0AAN1WEJ1_9GAMM</name>
<keyword evidence="6" id="KW-0804">Transcription</keyword>
<dbReference type="SUPFAM" id="SSF50037">
    <property type="entry name" value="C-terminal domain of transcriptional repressors"/>
    <property type="match status" value="1"/>
</dbReference>
<comment type="caution">
    <text evidence="6">Lacks conserved residue(s) required for the propagation of feature annotation.</text>
</comment>
<dbReference type="InterPro" id="IPR036388">
    <property type="entry name" value="WH-like_DNA-bd_sf"/>
</dbReference>
<sequence length="321" mass="33320">MAGLPWGLLTLLADGQSHSGELLGQHLGVSRAAIWKMIQQLEAAGLAVESVKGQGYRIPAGLDLLCADLIQQYMSEAGRVILSRLDVLPQTASTNTTIAGPGYPCGAAVLAEQQTAGRGRRGRVWVSPLAANIYLSVRWHFTQGIACLEGLSLAVGVVLADALAALGVPDVELKWPNDLWVDGKKLGGVLVEIGGDVNGDCHAVIGVGLNVAMPVGGGADIDQAWVDLAGLGYRAGRNPLAAALIEQLLLMLASYQDKGFGAYREAWLLRNALAGKLVFTTGAQLVQGTVVGLTEGGGLIVQTDEGEQVLNGGEVSVKVSA</sequence>
<dbReference type="Gene3D" id="3.30.930.10">
    <property type="entry name" value="Bira Bifunctional Protein, Domain 2"/>
    <property type="match status" value="1"/>
</dbReference>
<dbReference type="CDD" id="cd16442">
    <property type="entry name" value="BPL"/>
    <property type="match status" value="1"/>
</dbReference>
<evidence type="ECO:0000313" key="8">
    <source>
        <dbReference type="EMBL" id="BCD96117.1"/>
    </source>
</evidence>
<dbReference type="GO" id="GO:0004077">
    <property type="term" value="F:biotin--[biotin carboxyl-carrier protein] ligase activity"/>
    <property type="evidence" value="ECO:0007669"/>
    <property type="project" value="UniProtKB-UniRule"/>
</dbReference>
<proteinExistence type="inferred from homology"/>
<evidence type="ECO:0000256" key="1">
    <source>
        <dbReference type="ARBA" id="ARBA00022598"/>
    </source>
</evidence>
<dbReference type="SUPFAM" id="SSF46785">
    <property type="entry name" value="Winged helix' DNA-binding domain"/>
    <property type="match status" value="1"/>
</dbReference>
<feature type="binding site" evidence="6">
    <location>
        <position position="185"/>
    </location>
    <ligand>
        <name>biotin</name>
        <dbReference type="ChEBI" id="CHEBI:57586"/>
    </ligand>
</feature>
<dbReference type="PROSITE" id="PS51733">
    <property type="entry name" value="BPL_LPL_CATALYTIC"/>
    <property type="match status" value="1"/>
</dbReference>
<organism evidence="8 9">
    <name type="scientific">Marinagarivorans cellulosilyticus</name>
    <dbReference type="NCBI Taxonomy" id="2721545"/>
    <lineage>
        <taxon>Bacteria</taxon>
        <taxon>Pseudomonadati</taxon>
        <taxon>Pseudomonadota</taxon>
        <taxon>Gammaproteobacteria</taxon>
        <taxon>Cellvibrionales</taxon>
        <taxon>Cellvibrionaceae</taxon>
        <taxon>Marinagarivorans</taxon>
    </lineage>
</organism>
<dbReference type="SUPFAM" id="SSF55681">
    <property type="entry name" value="Class II aaRS and biotin synthetases"/>
    <property type="match status" value="1"/>
</dbReference>
<dbReference type="Pfam" id="PF02237">
    <property type="entry name" value="BPL_C"/>
    <property type="match status" value="1"/>
</dbReference>
<feature type="binding site" evidence="6">
    <location>
        <begin position="118"/>
        <end position="120"/>
    </location>
    <ligand>
        <name>biotin</name>
        <dbReference type="ChEBI" id="CHEBI:57586"/>
    </ligand>
</feature>
<evidence type="ECO:0000256" key="3">
    <source>
        <dbReference type="ARBA" id="ARBA00022840"/>
    </source>
</evidence>